<evidence type="ECO:0000313" key="3">
    <source>
        <dbReference type="Proteomes" id="UP000186535"/>
    </source>
</evidence>
<sequence>MNKSVFLISIGFVLIFIIQVMHFLSKLSEITFMKDGEIVSGPDIGITMYIIPALFLIFGFYFFFKERKF</sequence>
<evidence type="ECO:0000313" key="2">
    <source>
        <dbReference type="EMBL" id="OKA38825.1"/>
    </source>
</evidence>
<evidence type="ECO:0000256" key="1">
    <source>
        <dbReference type="SAM" id="Phobius"/>
    </source>
</evidence>
<keyword evidence="1" id="KW-0812">Transmembrane</keyword>
<reference evidence="2 3" key="1">
    <citation type="submission" date="2016-11" db="EMBL/GenBank/DDBJ databases">
        <title>Identification of Bacillus cereus isolated from egg-white.</title>
        <authorList>
            <person name="Soni A."/>
            <person name="Oey I."/>
            <person name="Silcock P."/>
            <person name="Bremer P."/>
        </authorList>
    </citation>
    <scope>NUCLEOTIDE SEQUENCE [LARGE SCALE GENOMIC DNA]</scope>
    <source>
        <strain evidence="2 3">NZAS03</strain>
    </source>
</reference>
<feature type="transmembrane region" description="Helical" evidence="1">
    <location>
        <begin position="44"/>
        <end position="64"/>
    </location>
</feature>
<name>A0A1C4FC31_BACCE</name>
<keyword evidence="1" id="KW-0472">Membrane</keyword>
<comment type="caution">
    <text evidence="2">The sequence shown here is derived from an EMBL/GenBank/DDBJ whole genome shotgun (WGS) entry which is preliminary data.</text>
</comment>
<dbReference type="EMBL" id="MPON01000002">
    <property type="protein sequence ID" value="OKA38825.1"/>
    <property type="molecule type" value="Genomic_DNA"/>
</dbReference>
<dbReference type="AlphaFoldDB" id="A0A1C4FC31"/>
<protein>
    <submittedName>
        <fullName evidence="2">Uncharacterized protein</fullName>
    </submittedName>
</protein>
<organism evidence="2 3">
    <name type="scientific">Bacillus cereus</name>
    <dbReference type="NCBI Taxonomy" id="1396"/>
    <lineage>
        <taxon>Bacteria</taxon>
        <taxon>Bacillati</taxon>
        <taxon>Bacillota</taxon>
        <taxon>Bacilli</taxon>
        <taxon>Bacillales</taxon>
        <taxon>Bacillaceae</taxon>
        <taxon>Bacillus</taxon>
        <taxon>Bacillus cereus group</taxon>
    </lineage>
</organism>
<gene>
    <name evidence="2" type="ORF">BJR07_13045</name>
</gene>
<feature type="transmembrane region" description="Helical" evidence="1">
    <location>
        <begin position="5"/>
        <end position="24"/>
    </location>
</feature>
<proteinExistence type="predicted"/>
<accession>A0A1C4FC31</accession>
<keyword evidence="1" id="KW-1133">Transmembrane helix</keyword>
<dbReference type="Proteomes" id="UP000186535">
    <property type="component" value="Unassembled WGS sequence"/>
</dbReference>